<keyword evidence="3" id="KW-1185">Reference proteome</keyword>
<dbReference type="Proteomes" id="UP000824469">
    <property type="component" value="Unassembled WGS sequence"/>
</dbReference>
<evidence type="ECO:0000256" key="1">
    <source>
        <dbReference type="SAM" id="MobiDB-lite"/>
    </source>
</evidence>
<feature type="compositionally biased region" description="Polar residues" evidence="1">
    <location>
        <begin position="18"/>
        <end position="29"/>
    </location>
</feature>
<accession>A0AA38GJX2</accession>
<organism evidence="2 3">
    <name type="scientific">Taxus chinensis</name>
    <name type="common">Chinese yew</name>
    <name type="synonym">Taxus wallichiana var. chinensis</name>
    <dbReference type="NCBI Taxonomy" id="29808"/>
    <lineage>
        <taxon>Eukaryota</taxon>
        <taxon>Viridiplantae</taxon>
        <taxon>Streptophyta</taxon>
        <taxon>Embryophyta</taxon>
        <taxon>Tracheophyta</taxon>
        <taxon>Spermatophyta</taxon>
        <taxon>Pinopsida</taxon>
        <taxon>Pinidae</taxon>
        <taxon>Conifers II</taxon>
        <taxon>Cupressales</taxon>
        <taxon>Taxaceae</taxon>
        <taxon>Taxus</taxon>
    </lineage>
</organism>
<name>A0AA38GJX2_TAXCH</name>
<evidence type="ECO:0000313" key="3">
    <source>
        <dbReference type="Proteomes" id="UP000824469"/>
    </source>
</evidence>
<gene>
    <name evidence="2" type="ORF">KI387_004719</name>
</gene>
<evidence type="ECO:0000313" key="2">
    <source>
        <dbReference type="EMBL" id="KAH9324541.1"/>
    </source>
</evidence>
<sequence length="68" mass="7418">MQKKTESTEGLSLAPISSPIQDVTDNDALSNGLKGISDHDLKEHGCRHLPQHDLEEAILSNDIQKKIG</sequence>
<dbReference type="AlphaFoldDB" id="A0AA38GJX2"/>
<proteinExistence type="predicted"/>
<feature type="region of interest" description="Disordered" evidence="1">
    <location>
        <begin position="1"/>
        <end position="36"/>
    </location>
</feature>
<reference evidence="2 3" key="1">
    <citation type="journal article" date="2021" name="Nat. Plants">
        <title>The Taxus genome provides insights into paclitaxel biosynthesis.</title>
        <authorList>
            <person name="Xiong X."/>
            <person name="Gou J."/>
            <person name="Liao Q."/>
            <person name="Li Y."/>
            <person name="Zhou Q."/>
            <person name="Bi G."/>
            <person name="Li C."/>
            <person name="Du R."/>
            <person name="Wang X."/>
            <person name="Sun T."/>
            <person name="Guo L."/>
            <person name="Liang H."/>
            <person name="Lu P."/>
            <person name="Wu Y."/>
            <person name="Zhang Z."/>
            <person name="Ro D.K."/>
            <person name="Shang Y."/>
            <person name="Huang S."/>
            <person name="Yan J."/>
        </authorList>
    </citation>
    <scope>NUCLEOTIDE SEQUENCE [LARGE SCALE GENOMIC DNA]</scope>
    <source>
        <strain evidence="2">Ta-2019</strain>
    </source>
</reference>
<feature type="non-terminal residue" evidence="2">
    <location>
        <position position="68"/>
    </location>
</feature>
<dbReference type="EMBL" id="JAHRHJ020000002">
    <property type="protein sequence ID" value="KAH9324541.1"/>
    <property type="molecule type" value="Genomic_DNA"/>
</dbReference>
<comment type="caution">
    <text evidence="2">The sequence shown here is derived from an EMBL/GenBank/DDBJ whole genome shotgun (WGS) entry which is preliminary data.</text>
</comment>
<protein>
    <submittedName>
        <fullName evidence="2">Uncharacterized protein</fullName>
    </submittedName>
</protein>